<dbReference type="Proteomes" id="UP001498398">
    <property type="component" value="Unassembled WGS sequence"/>
</dbReference>
<evidence type="ECO:0000256" key="1">
    <source>
        <dbReference type="SAM" id="SignalP"/>
    </source>
</evidence>
<keyword evidence="4" id="KW-1185">Reference proteome</keyword>
<dbReference type="InterPro" id="IPR015920">
    <property type="entry name" value="Cellobiose_DH-like_cyt"/>
</dbReference>
<feature type="domain" description="Cellobiose dehydrogenase-like cytochrome" evidence="2">
    <location>
        <begin position="32"/>
        <end position="147"/>
    </location>
</feature>
<evidence type="ECO:0000313" key="4">
    <source>
        <dbReference type="Proteomes" id="UP001498398"/>
    </source>
</evidence>
<proteinExistence type="predicted"/>
<reference evidence="3 4" key="1">
    <citation type="submission" date="2024-01" db="EMBL/GenBank/DDBJ databases">
        <title>A draft genome for the cacao thread blight pathogen Marasmiellus scandens.</title>
        <authorList>
            <person name="Baruah I.K."/>
            <person name="Leung J."/>
            <person name="Bukari Y."/>
            <person name="Amoako-Attah I."/>
            <person name="Meinhardt L.W."/>
            <person name="Bailey B.A."/>
            <person name="Cohen S.P."/>
        </authorList>
    </citation>
    <scope>NUCLEOTIDE SEQUENCE [LARGE SCALE GENOMIC DNA]</scope>
    <source>
        <strain evidence="3 4">GH-19</strain>
    </source>
</reference>
<keyword evidence="1" id="KW-0732">Signal</keyword>
<sequence length="213" mass="22886">MKWLPGALTLVLPFLIQIRPIQAAKGLQGLQSIHSEALHTTIGLAFPESSSNAFQNDFLVNITTSIPYGYAGFTASPANFSTKSFAVTSFIWSKTLSAVPVMVYSTANSTDSGLVTTDSGTVTPSNLTWITSDTASFLFRCQNCSINASPFEYSENQFPLAMIKSVDTPGYPKGDDGEIILSLDNLMTVDMVFNVTAARTSDYNLLLEAAGVL</sequence>
<dbReference type="EMBL" id="JBANRG010000005">
    <property type="protein sequence ID" value="KAK7466251.1"/>
    <property type="molecule type" value="Genomic_DNA"/>
</dbReference>
<feature type="chain" id="PRO_5046931775" description="Cellobiose dehydrogenase-like cytochrome domain-containing protein" evidence="1">
    <location>
        <begin position="24"/>
        <end position="213"/>
    </location>
</feature>
<organism evidence="3 4">
    <name type="scientific">Marasmiellus scandens</name>
    <dbReference type="NCBI Taxonomy" id="2682957"/>
    <lineage>
        <taxon>Eukaryota</taxon>
        <taxon>Fungi</taxon>
        <taxon>Dikarya</taxon>
        <taxon>Basidiomycota</taxon>
        <taxon>Agaricomycotina</taxon>
        <taxon>Agaricomycetes</taxon>
        <taxon>Agaricomycetidae</taxon>
        <taxon>Agaricales</taxon>
        <taxon>Marasmiineae</taxon>
        <taxon>Omphalotaceae</taxon>
        <taxon>Marasmiellus</taxon>
    </lineage>
</organism>
<name>A0ABR1JSC4_9AGAR</name>
<evidence type="ECO:0000259" key="2">
    <source>
        <dbReference type="Pfam" id="PF16010"/>
    </source>
</evidence>
<comment type="caution">
    <text evidence="3">The sequence shown here is derived from an EMBL/GenBank/DDBJ whole genome shotgun (WGS) entry which is preliminary data.</text>
</comment>
<feature type="signal peptide" evidence="1">
    <location>
        <begin position="1"/>
        <end position="23"/>
    </location>
</feature>
<gene>
    <name evidence="3" type="ORF">VKT23_004979</name>
</gene>
<dbReference type="Pfam" id="PF16010">
    <property type="entry name" value="CDH-cyt"/>
    <property type="match status" value="1"/>
</dbReference>
<accession>A0ABR1JSC4</accession>
<evidence type="ECO:0000313" key="3">
    <source>
        <dbReference type="EMBL" id="KAK7466251.1"/>
    </source>
</evidence>
<protein>
    <recommendedName>
        <fullName evidence="2">Cellobiose dehydrogenase-like cytochrome domain-containing protein</fullName>
    </recommendedName>
</protein>